<organism evidence="1 2">
    <name type="scientific">Chlorella ohadii</name>
    <dbReference type="NCBI Taxonomy" id="2649997"/>
    <lineage>
        <taxon>Eukaryota</taxon>
        <taxon>Viridiplantae</taxon>
        <taxon>Chlorophyta</taxon>
        <taxon>core chlorophytes</taxon>
        <taxon>Trebouxiophyceae</taxon>
        <taxon>Chlorellales</taxon>
        <taxon>Chlorellaceae</taxon>
        <taxon>Chlorella clade</taxon>
        <taxon>Chlorella</taxon>
    </lineage>
</organism>
<dbReference type="AlphaFoldDB" id="A0AAD5DU29"/>
<dbReference type="EMBL" id="JADXDR010000052">
    <property type="protein sequence ID" value="KAI7842513.1"/>
    <property type="molecule type" value="Genomic_DNA"/>
</dbReference>
<reference evidence="1" key="1">
    <citation type="submission" date="2020-11" db="EMBL/GenBank/DDBJ databases">
        <title>Chlorella ohadii genome sequencing and assembly.</title>
        <authorList>
            <person name="Murik O."/>
            <person name="Treves H."/>
            <person name="Kedem I."/>
            <person name="Shotland Y."/>
            <person name="Kaplan A."/>
        </authorList>
    </citation>
    <scope>NUCLEOTIDE SEQUENCE</scope>
    <source>
        <strain evidence="1">1</strain>
    </source>
</reference>
<evidence type="ECO:0000313" key="1">
    <source>
        <dbReference type="EMBL" id="KAI7842513.1"/>
    </source>
</evidence>
<keyword evidence="2" id="KW-1185">Reference proteome</keyword>
<dbReference type="Proteomes" id="UP001205105">
    <property type="component" value="Unassembled WGS sequence"/>
</dbReference>
<name>A0AAD5DU29_9CHLO</name>
<accession>A0AAD5DU29</accession>
<proteinExistence type="predicted"/>
<comment type="caution">
    <text evidence="1">The sequence shown here is derived from an EMBL/GenBank/DDBJ whole genome shotgun (WGS) entry which is preliminary data.</text>
</comment>
<protein>
    <submittedName>
        <fullName evidence="1">Uncharacterized protein</fullName>
    </submittedName>
</protein>
<evidence type="ECO:0000313" key="2">
    <source>
        <dbReference type="Proteomes" id="UP001205105"/>
    </source>
</evidence>
<gene>
    <name evidence="1" type="ORF">COHA_003867</name>
</gene>
<sequence length="311" mass="32854">MLTDWRAVRLGTKLKLLKRLAAAALEKSGESDCICESCLTQSAERLELIISLTKAEQGDGLGTHAHQEGVRLRLALAQQTQLLPRLAASVVAAGAGTVELPEPAATKKHVAACALLGAFSGSINHIDVEANSAPLLATLHAGMAVIPGLNALLPYADAHAQRLLRAPADDALLTPEPAWDAEPGVISMNAGGRRAMLIHMGPLLCGEIIPIAQAFEAAGGFGIPALLKRPQASDINLPWVKEHVAEALQMVRDVRAALASGRTFCPCCQEAHRRTLCRHLRQARKMCDLCGKTAEEVPGGLKCCANCMVSA</sequence>